<protein>
    <submittedName>
        <fullName evidence="1">Short-chain dehydrogenase</fullName>
    </submittedName>
</protein>
<dbReference type="GO" id="GO:0016491">
    <property type="term" value="F:oxidoreductase activity"/>
    <property type="evidence" value="ECO:0007669"/>
    <property type="project" value="TreeGrafter"/>
</dbReference>
<dbReference type="Pfam" id="PF13561">
    <property type="entry name" value="adh_short_C2"/>
    <property type="match status" value="1"/>
</dbReference>
<accession>A0A254PS40</accession>
<dbReference type="AlphaFoldDB" id="A0A254PS40"/>
<dbReference type="Gene3D" id="3.40.50.720">
    <property type="entry name" value="NAD(P)-binding Rossmann-like Domain"/>
    <property type="match status" value="1"/>
</dbReference>
<dbReference type="SUPFAM" id="SSF51735">
    <property type="entry name" value="NAD(P)-binding Rossmann-fold domains"/>
    <property type="match status" value="1"/>
</dbReference>
<dbReference type="InterPro" id="IPR051468">
    <property type="entry name" value="Fungal_SecMetab_SDRs"/>
</dbReference>
<evidence type="ECO:0000313" key="2">
    <source>
        <dbReference type="Proteomes" id="UP000198104"/>
    </source>
</evidence>
<dbReference type="EMBL" id="NGUO01000018">
    <property type="protein sequence ID" value="OWS69370.1"/>
    <property type="molecule type" value="Genomic_DNA"/>
</dbReference>
<reference evidence="1 2" key="1">
    <citation type="submission" date="2017-05" db="EMBL/GenBank/DDBJ databases">
        <title>Polynucleobacter sp. MWH-K35W1 isolated from the permanently anoxic monimolimnion of a meromictic lake.</title>
        <authorList>
            <person name="Hahn M.W."/>
        </authorList>
    </citation>
    <scope>NUCLEOTIDE SEQUENCE [LARGE SCALE GENOMIC DNA]</scope>
    <source>
        <strain evidence="1 2">MWH-K35W1</strain>
    </source>
</reference>
<dbReference type="OrthoDB" id="5786478at2"/>
<gene>
    <name evidence="1" type="ORF">CBI30_09900</name>
</gene>
<keyword evidence="2" id="KW-1185">Reference proteome</keyword>
<dbReference type="InterPro" id="IPR036291">
    <property type="entry name" value="NAD(P)-bd_dom_sf"/>
</dbReference>
<organism evidence="1 2">
    <name type="scientific">Polynucleobacter aenigmaticus</name>
    <dbReference type="NCBI Taxonomy" id="1743164"/>
    <lineage>
        <taxon>Bacteria</taxon>
        <taxon>Pseudomonadati</taxon>
        <taxon>Pseudomonadota</taxon>
        <taxon>Betaproteobacteria</taxon>
        <taxon>Burkholderiales</taxon>
        <taxon>Burkholderiaceae</taxon>
        <taxon>Polynucleobacter</taxon>
    </lineage>
</organism>
<dbReference type="PANTHER" id="PTHR43544:SF12">
    <property type="entry name" value="NAD(P)-BINDING ROSSMANN-FOLD SUPERFAMILY PROTEIN"/>
    <property type="match status" value="1"/>
</dbReference>
<proteinExistence type="predicted"/>
<dbReference type="PANTHER" id="PTHR43544">
    <property type="entry name" value="SHORT-CHAIN DEHYDROGENASE/REDUCTASE"/>
    <property type="match status" value="1"/>
</dbReference>
<sequence>MPLVPQPFRALVIGSSGTIGSAFMELLKGNPSCSAVYGIHRNSHSPINYQDLSTIEAAAIALANTGPFQLIINTIGILHSEHWMPEKKLDDLNAEQLQMLMQVNAIGPGLTIKYFSKLLDPAGAVMATLSAKVGSIEDNRLGGWYSYRASKAALNMLIKTAAIEFGRTRPNNALVALHPGTVNSRLSKPFKGEQIGRPPADAVSDMLKVLLSLNKEDSGTFISYSGERLPW</sequence>
<evidence type="ECO:0000313" key="1">
    <source>
        <dbReference type="EMBL" id="OWS69370.1"/>
    </source>
</evidence>
<name>A0A254PS40_9BURK</name>
<dbReference type="RefSeq" id="WP_088528135.1">
    <property type="nucleotide sequence ID" value="NZ_NGUO01000018.1"/>
</dbReference>
<dbReference type="PRINTS" id="PR00081">
    <property type="entry name" value="GDHRDH"/>
</dbReference>
<dbReference type="GO" id="GO:0005737">
    <property type="term" value="C:cytoplasm"/>
    <property type="evidence" value="ECO:0007669"/>
    <property type="project" value="TreeGrafter"/>
</dbReference>
<dbReference type="InterPro" id="IPR002347">
    <property type="entry name" value="SDR_fam"/>
</dbReference>
<comment type="caution">
    <text evidence="1">The sequence shown here is derived from an EMBL/GenBank/DDBJ whole genome shotgun (WGS) entry which is preliminary data.</text>
</comment>
<dbReference type="Proteomes" id="UP000198104">
    <property type="component" value="Unassembled WGS sequence"/>
</dbReference>